<dbReference type="Pfam" id="PF11202">
    <property type="entry name" value="StiP"/>
    <property type="match status" value="1"/>
</dbReference>
<evidence type="ECO:0000259" key="4">
    <source>
        <dbReference type="Pfam" id="PF15608"/>
    </source>
</evidence>
<evidence type="ECO:0000313" key="7">
    <source>
        <dbReference type="Proteomes" id="UP000326852"/>
    </source>
</evidence>
<sequence>MGSFHPRPGRRLRRRGPRHHLCRSSGSEHELKHHPWTGGFVNEALGVRITSDSAALLPVEDLVGLALRRNPRRAHLLVSRVLAKHVPTEPALVLAAGELLGALAGAALGSAVEEAVLRGVAGELAAVLEGSAESGDGTGTNGTGRHSAPRSPRARLQYAREQLWELPISHPDVITIGYAETATGLGRLVADMLGSYYIHSTRHAPAGAVAYGAFEEAHSHAASHRLLPVDPSVLNTPAPVVLVDDELSTGATVINTITELHAAAAHPLYVVASLIDLRSDADRARFDALAEELGCSIRVVALGTGSIELGEDILSRAQQLISRLSGSPAAAGADAAKPGTAGADAGLPAAADVEPTSGIEASAAAAPEPGTVTVLDYSGAAPGLRSDRFGNRAGISSEYLGTLPDALPGAVSAESLALVATRISAALPASAGPVLVLGCEEFIHVPLTIANALAEALPGTPVRFSTTTRSPIVPIDRPDYAIANAVDFASHDVTEDGPGPRHAYNVGPRRAAGGPDAETGFGSIVLLPEPGTDPASITGPGSVTEALRAVTAAVVVVLLAAEVPAAEAWDAPVQTPAAVPLTGPEFGSYASEDVTWLLKDLRDAQLEAPTAEREAAIQSGGANYAESLPMEYLPSAQYQDLYEEALRRSAPRVASAVGTVTELALAARNREPVLVSLARAGTPIGILMRRWAQRMHGLDLPHYTMSIVRGVGMDETALRYLARTYSPERILFVDGWTGKGAITRELTAALDRFEATDGVRFSADLAVLADPGHSVELFGTREDYLIPSACLNSTVSGLVSRTVFNKDLIAPHDFHGAKFYAHLAGADVSRDFLTAIEQHFEEVRPEAEAAAVKLAAADRTPTWVGWQAVERLSEEYGIHNVNLVKPGVGETTRVLLRRVPWKVLVHPGALEDVAHVLLLAEQRGVPVEEVPELPFSCVGLIHPRFTAGAVGADGRAVAAAGAGASAGAAAGAASGADA</sequence>
<dbReference type="Pfam" id="PF15609">
    <property type="entry name" value="PRTase_2"/>
    <property type="match status" value="1"/>
</dbReference>
<keyword evidence="6" id="KW-0328">Glycosyltransferase</keyword>
<dbReference type="AlphaFoldDB" id="A0A5N6MGN6"/>
<evidence type="ECO:0000259" key="5">
    <source>
        <dbReference type="Pfam" id="PF15609"/>
    </source>
</evidence>
<keyword evidence="7" id="KW-1185">Reference proteome</keyword>
<evidence type="ECO:0000259" key="2">
    <source>
        <dbReference type="Pfam" id="PF11202"/>
    </source>
</evidence>
<dbReference type="EMBL" id="VTFX01000005">
    <property type="protein sequence ID" value="KAD3515048.1"/>
    <property type="molecule type" value="Genomic_DNA"/>
</dbReference>
<dbReference type="Pfam" id="PF12500">
    <property type="entry name" value="TRSP"/>
    <property type="match status" value="1"/>
</dbReference>
<evidence type="ECO:0000313" key="6">
    <source>
        <dbReference type="EMBL" id="KAD3515048.1"/>
    </source>
</evidence>
<feature type="domain" description="TRSP" evidence="3">
    <location>
        <begin position="414"/>
        <end position="529"/>
    </location>
</feature>
<feature type="domain" description="Orotate phosphoribosyltransferase-like" evidence="5">
    <location>
        <begin position="62"/>
        <end position="305"/>
    </location>
</feature>
<comment type="caution">
    <text evidence="6">The sequence shown here is derived from an EMBL/GenBank/DDBJ whole genome shotgun (WGS) entry which is preliminary data.</text>
</comment>
<feature type="region of interest" description="Disordered" evidence="1">
    <location>
        <begin position="1"/>
        <end position="32"/>
    </location>
</feature>
<dbReference type="GO" id="GO:0016757">
    <property type="term" value="F:glycosyltransferase activity"/>
    <property type="evidence" value="ECO:0007669"/>
    <property type="project" value="UniProtKB-KW"/>
</dbReference>
<accession>A0A5N6MGN6</accession>
<feature type="compositionally biased region" description="Basic residues" evidence="1">
    <location>
        <begin position="7"/>
        <end position="22"/>
    </location>
</feature>
<dbReference type="InterPro" id="IPR041688">
    <property type="entry name" value="PRTase_2"/>
</dbReference>
<evidence type="ECO:0000259" key="3">
    <source>
        <dbReference type="Pfam" id="PF12500"/>
    </source>
</evidence>
<dbReference type="InterPro" id="IPR022537">
    <property type="entry name" value="TRSP_dom"/>
</dbReference>
<feature type="domain" description="Cysteine protease StiP N-terminal" evidence="2">
    <location>
        <begin position="587"/>
        <end position="836"/>
    </location>
</feature>
<reference evidence="6 7" key="1">
    <citation type="submission" date="2019-08" db="EMBL/GenBank/DDBJ databases">
        <title>Arthrobacter sp. nov., isolated from plateau pika and Tibetan wild ass.</title>
        <authorList>
            <person name="Ge Y."/>
        </authorList>
    </citation>
    <scope>NUCLEOTIDE SEQUENCE [LARGE SCALE GENOMIC DNA]</scope>
    <source>
        <strain evidence="6 7">785</strain>
    </source>
</reference>
<gene>
    <name evidence="6" type="ORF">GD627_12125</name>
</gene>
<dbReference type="CDD" id="cd06223">
    <property type="entry name" value="PRTases_typeI"/>
    <property type="match status" value="1"/>
</dbReference>
<dbReference type="Pfam" id="PF15608">
    <property type="entry name" value="PELOTA_1"/>
    <property type="match status" value="1"/>
</dbReference>
<dbReference type="Proteomes" id="UP000326852">
    <property type="component" value="Unassembled WGS sequence"/>
</dbReference>
<dbReference type="InterPro" id="IPR028157">
    <property type="entry name" value="PELOTA_dom"/>
</dbReference>
<evidence type="ECO:0000256" key="1">
    <source>
        <dbReference type="SAM" id="MobiDB-lite"/>
    </source>
</evidence>
<dbReference type="SUPFAM" id="SSF53271">
    <property type="entry name" value="PRTase-like"/>
    <property type="match status" value="1"/>
</dbReference>
<dbReference type="InterPro" id="IPR029057">
    <property type="entry name" value="PRTase-like"/>
</dbReference>
<keyword evidence="6" id="KW-0808">Transferase</keyword>
<dbReference type="Gene3D" id="3.40.50.2020">
    <property type="match status" value="1"/>
</dbReference>
<dbReference type="InterPro" id="IPR000836">
    <property type="entry name" value="PRTase_dom"/>
</dbReference>
<dbReference type="InterPro" id="IPR011215">
    <property type="entry name" value="StiP_N"/>
</dbReference>
<proteinExistence type="predicted"/>
<feature type="domain" description="PELOTA RNA-binding" evidence="4">
    <location>
        <begin position="863"/>
        <end position="942"/>
    </location>
</feature>
<organism evidence="6 7">
    <name type="scientific">Arthrobacter yangruifuii</name>
    <dbReference type="NCBI Taxonomy" id="2606616"/>
    <lineage>
        <taxon>Bacteria</taxon>
        <taxon>Bacillati</taxon>
        <taxon>Actinomycetota</taxon>
        <taxon>Actinomycetes</taxon>
        <taxon>Micrococcales</taxon>
        <taxon>Micrococcaceae</taxon>
        <taxon>Arthrobacter</taxon>
    </lineage>
</organism>
<name>A0A5N6MGN6_9MICC</name>
<feature type="region of interest" description="Disordered" evidence="1">
    <location>
        <begin position="131"/>
        <end position="154"/>
    </location>
</feature>
<protein>
    <submittedName>
        <fullName evidence="6">Phosphoribosyltransferase</fullName>
    </submittedName>
</protein>